<dbReference type="EMBL" id="ARQD01000003">
    <property type="protein sequence ID" value="KIX85107.1"/>
    <property type="molecule type" value="Genomic_DNA"/>
</dbReference>
<dbReference type="STRING" id="1306947.J120_04255"/>
<evidence type="ECO:0000313" key="2">
    <source>
        <dbReference type="Proteomes" id="UP000032214"/>
    </source>
</evidence>
<evidence type="ECO:0000313" key="1">
    <source>
        <dbReference type="EMBL" id="KIX85107.1"/>
    </source>
</evidence>
<keyword evidence="2" id="KW-1185">Reference proteome</keyword>
<sequence length="201" mass="23186">MKNKFYRVLLFLIPTICNVNLIAQYELAVLSSLFLATRYIIRTQDNDSVKWVYDQYDQNSHAFTKNTHFIENKEFFTQLIQDHIVKLKKQKITNSKTLRKAKLAKSILFFALAGYCDSLCTDLFVNPTKDSQKTDIDLLAALCTASRFITCVISLYKGITHLISSLRYQASIPEKIKRDKNILKIIQEDSQDMISDNTLVS</sequence>
<proteinExistence type="predicted"/>
<reference evidence="1 2" key="1">
    <citation type="journal article" date="2013" name="Proc. Natl. Acad. Sci. U.S.A.">
        <title>Candidate phylum TM6 genome recovered from a hospital sink biofilm provides genomic insights into this uncultivated phylum.</title>
        <authorList>
            <person name="McLean J.S."/>
            <person name="Lombardo M.J."/>
            <person name="Badger J.H."/>
            <person name="Edlund A."/>
            <person name="Novotny M."/>
            <person name="Yee-Greenbaum J."/>
            <person name="Vyahhi N."/>
            <person name="Hall A.P."/>
            <person name="Yang Y."/>
            <person name="Dupont C.L."/>
            <person name="Ziegler M.G."/>
            <person name="Chitsaz H."/>
            <person name="Allen A.E."/>
            <person name="Yooseph S."/>
            <person name="Tesler G."/>
            <person name="Pevzner P.A."/>
            <person name="Friedman R.M."/>
            <person name="Nealson K.H."/>
            <person name="Venter J.C."/>
            <person name="Lasken R.S."/>
        </authorList>
    </citation>
    <scope>NUCLEOTIDE SEQUENCE [LARGE SCALE GENOMIC DNA]</scope>
    <source>
        <strain evidence="1 2">TM6SC1</strain>
    </source>
</reference>
<dbReference type="AlphaFoldDB" id="A0A0D2K4D0"/>
<name>A0A0D2K4D0_9BACT</name>
<dbReference type="Proteomes" id="UP000032214">
    <property type="component" value="Unassembled WGS sequence"/>
</dbReference>
<organism evidence="1 2">
    <name type="scientific">candidate division TM6 bacterium JCVI TM6SC1</name>
    <dbReference type="NCBI Taxonomy" id="1306947"/>
    <lineage>
        <taxon>Bacteria</taxon>
        <taxon>Candidatus Babelota</taxon>
        <taxon>Vermiphilus</taxon>
    </lineage>
</organism>
<comment type="caution">
    <text evidence="1">The sequence shown here is derived from an EMBL/GenBank/DDBJ whole genome shotgun (WGS) entry which is preliminary data.</text>
</comment>
<protein>
    <submittedName>
        <fullName evidence="1">Uncharacterized protein</fullName>
    </submittedName>
</protein>
<accession>A0A0D2K4D0</accession>
<gene>
    <name evidence="1" type="ORF">J120_04255</name>
</gene>